<dbReference type="RefSeq" id="WP_378965052.1">
    <property type="nucleotide sequence ID" value="NZ_JBHTBJ010000003.1"/>
</dbReference>
<gene>
    <name evidence="1" type="ORF">ACFQS1_05825</name>
</gene>
<evidence type="ECO:0000313" key="1">
    <source>
        <dbReference type="EMBL" id="MFC7273489.1"/>
    </source>
</evidence>
<dbReference type="EMBL" id="JBHTBJ010000003">
    <property type="protein sequence ID" value="MFC7273489.1"/>
    <property type="molecule type" value="Genomic_DNA"/>
</dbReference>
<accession>A0ABW2HJV5</accession>
<name>A0ABW2HJV5_9ACTN</name>
<organism evidence="1 2">
    <name type="scientific">Paractinoplanes rhizophilus</name>
    <dbReference type="NCBI Taxonomy" id="1416877"/>
    <lineage>
        <taxon>Bacteria</taxon>
        <taxon>Bacillati</taxon>
        <taxon>Actinomycetota</taxon>
        <taxon>Actinomycetes</taxon>
        <taxon>Micromonosporales</taxon>
        <taxon>Micromonosporaceae</taxon>
        <taxon>Paractinoplanes</taxon>
    </lineage>
</organism>
<keyword evidence="2" id="KW-1185">Reference proteome</keyword>
<evidence type="ECO:0000313" key="2">
    <source>
        <dbReference type="Proteomes" id="UP001596548"/>
    </source>
</evidence>
<proteinExistence type="predicted"/>
<dbReference type="Proteomes" id="UP001596548">
    <property type="component" value="Unassembled WGS sequence"/>
</dbReference>
<protein>
    <submittedName>
        <fullName evidence="1">Uncharacterized protein</fullName>
    </submittedName>
</protein>
<reference evidence="2" key="1">
    <citation type="journal article" date="2019" name="Int. J. Syst. Evol. Microbiol.">
        <title>The Global Catalogue of Microorganisms (GCM) 10K type strain sequencing project: providing services to taxonomists for standard genome sequencing and annotation.</title>
        <authorList>
            <consortium name="The Broad Institute Genomics Platform"/>
            <consortium name="The Broad Institute Genome Sequencing Center for Infectious Disease"/>
            <person name="Wu L."/>
            <person name="Ma J."/>
        </authorList>
    </citation>
    <scope>NUCLEOTIDE SEQUENCE [LARGE SCALE GENOMIC DNA]</scope>
    <source>
        <strain evidence="2">XZYJT-10</strain>
    </source>
</reference>
<sequence>MLPGLYADCAEWRSRRGFDELCTRVHASCEVSTPLTDEAVDARFAIRGILASWSEMVVAERRCRRAPRREVADMVAFLLRDLAWLAAHPAAGDFVIELAEVAADATRAIDRESSARAPLGVCPQDQCDAELWPDRVPGGIACSAGHLLRYDRWLLLSSAFAEGRR</sequence>
<comment type="caution">
    <text evidence="1">The sequence shown here is derived from an EMBL/GenBank/DDBJ whole genome shotgun (WGS) entry which is preliminary data.</text>
</comment>